<keyword evidence="2" id="KW-1185">Reference proteome</keyword>
<comment type="caution">
    <text evidence="1">The sequence shown here is derived from an EMBL/GenBank/DDBJ whole genome shotgun (WGS) entry which is preliminary data.</text>
</comment>
<gene>
    <name evidence="1" type="ORF">ACFPA8_08205</name>
</gene>
<dbReference type="RefSeq" id="WP_386444470.1">
    <property type="nucleotide sequence ID" value="NZ_JBHSFH010000004.1"/>
</dbReference>
<reference evidence="2" key="1">
    <citation type="journal article" date="2019" name="Int. J. Syst. Evol. Microbiol.">
        <title>The Global Catalogue of Microorganisms (GCM) 10K type strain sequencing project: providing services to taxonomists for standard genome sequencing and annotation.</title>
        <authorList>
            <consortium name="The Broad Institute Genomics Platform"/>
            <consortium name="The Broad Institute Genome Sequencing Center for Infectious Disease"/>
            <person name="Wu L."/>
            <person name="Ma J."/>
        </authorList>
    </citation>
    <scope>NUCLEOTIDE SEQUENCE [LARGE SCALE GENOMIC DNA]</scope>
    <source>
        <strain evidence="2">CGMCC 4.7357</strain>
    </source>
</reference>
<evidence type="ECO:0000313" key="2">
    <source>
        <dbReference type="Proteomes" id="UP001595997"/>
    </source>
</evidence>
<dbReference type="Proteomes" id="UP001595997">
    <property type="component" value="Unassembled WGS sequence"/>
</dbReference>
<sequence>MTGTAGKPGAVEWLASAADDPQACRAEWERSPLGVVLLPAGRMWDVLMVGGLLGYPALDALTGCPERPGPVLADFGQARIGFFVPPGTAARWADTGVRCAGRGTWIVAPCPGRASGGARWLVPPDGSGTLNDPVVLEIALQDAAARVGRRGSRG</sequence>
<proteinExistence type="predicted"/>
<dbReference type="EMBL" id="JBHSFH010000004">
    <property type="protein sequence ID" value="MFC4494114.1"/>
    <property type="molecule type" value="Genomic_DNA"/>
</dbReference>
<organism evidence="1 2">
    <name type="scientific">Streptomyces ovatisporus</name>
    <dbReference type="NCBI Taxonomy" id="1128682"/>
    <lineage>
        <taxon>Bacteria</taxon>
        <taxon>Bacillati</taxon>
        <taxon>Actinomycetota</taxon>
        <taxon>Actinomycetes</taxon>
        <taxon>Kitasatosporales</taxon>
        <taxon>Streptomycetaceae</taxon>
        <taxon>Streptomyces</taxon>
    </lineage>
</organism>
<name>A0ABV9A2F4_9ACTN</name>
<evidence type="ECO:0008006" key="3">
    <source>
        <dbReference type="Google" id="ProtNLM"/>
    </source>
</evidence>
<accession>A0ABV9A2F4</accession>
<protein>
    <recommendedName>
        <fullName evidence="3">DNA primase/polymerase bifunctional N-terminal domain-containing protein</fullName>
    </recommendedName>
</protein>
<evidence type="ECO:0000313" key="1">
    <source>
        <dbReference type="EMBL" id="MFC4494114.1"/>
    </source>
</evidence>